<evidence type="ECO:0000313" key="2">
    <source>
        <dbReference type="Proteomes" id="UP001629235"/>
    </source>
</evidence>
<sequence>MTTTIIFSHAACLDHRPGPDHPESPERLKVVLRALQSPEFAALEWRDAPMGTLDQVQLIHDQAFVDEVTETAPQQGYVPLDAGDTVMSPGSWEAVMRCVGAACAGVDAVMNAQARNAFCATRPCGHHAEPARAMGFCIFNQAAIAAAYAHEVHKLERVAVVDFDVHHGNGTQAAFFNRPELFYASSHQWPLYPGTGAASETGVNHNIVNVPLPRGCDSALFRARIESDMLPAVRQFSPQLIVISAGFDAHRLDPLASLNLEDSDFRWITRELMRIADATCEGRIVSILEGGYSLEALATGTMAHVRALMNVEVDRSGSQVTGATQ</sequence>
<organism evidence="1 2">
    <name type="scientific">Paraburkholderia rhynchosiae</name>
    <dbReference type="NCBI Taxonomy" id="487049"/>
    <lineage>
        <taxon>Bacteria</taxon>
        <taxon>Pseudomonadati</taxon>
        <taxon>Pseudomonadota</taxon>
        <taxon>Betaproteobacteria</taxon>
        <taxon>Burkholderiales</taxon>
        <taxon>Burkholderiaceae</taxon>
        <taxon>Paraburkholderia</taxon>
    </lineage>
</organism>
<reference evidence="1 2" key="1">
    <citation type="journal article" date="2024" name="Chem. Sci.">
        <title>Discovery of megapolipeptins by genome mining of a Burkholderiales bacteria collection.</title>
        <authorList>
            <person name="Paulo B.S."/>
            <person name="Recchia M.J.J."/>
            <person name="Lee S."/>
            <person name="Fergusson C.H."/>
            <person name="Romanowski S.B."/>
            <person name="Hernandez A."/>
            <person name="Krull N."/>
            <person name="Liu D.Y."/>
            <person name="Cavanagh H."/>
            <person name="Bos A."/>
            <person name="Gray C.A."/>
            <person name="Murphy B.T."/>
            <person name="Linington R.G."/>
            <person name="Eustaquio A.S."/>
        </authorList>
    </citation>
    <scope>NUCLEOTIDE SEQUENCE [LARGE SCALE GENOMIC DNA]</scope>
    <source>
        <strain evidence="1 2">RL18-126-BIB-B</strain>
    </source>
</reference>
<gene>
    <name evidence="1" type="ORF">PQR01_39075</name>
</gene>
<protein>
    <submittedName>
        <fullName evidence="1">Histone deacetylase family protein</fullName>
    </submittedName>
</protein>
<evidence type="ECO:0000313" key="1">
    <source>
        <dbReference type="EMBL" id="MFM0109224.1"/>
    </source>
</evidence>
<accession>A0ACC7NQF4</accession>
<comment type="caution">
    <text evidence="1">The sequence shown here is derived from an EMBL/GenBank/DDBJ whole genome shotgun (WGS) entry which is preliminary data.</text>
</comment>
<proteinExistence type="predicted"/>
<dbReference type="EMBL" id="JAQQDW010000182">
    <property type="protein sequence ID" value="MFM0109224.1"/>
    <property type="molecule type" value="Genomic_DNA"/>
</dbReference>
<dbReference type="Proteomes" id="UP001629235">
    <property type="component" value="Unassembled WGS sequence"/>
</dbReference>
<name>A0ACC7NQF4_9BURK</name>
<keyword evidence="2" id="KW-1185">Reference proteome</keyword>